<evidence type="ECO:0000259" key="8">
    <source>
        <dbReference type="Pfam" id="PF02803"/>
    </source>
</evidence>
<dbReference type="InterPro" id="IPR020616">
    <property type="entry name" value="Thiolase_N"/>
</dbReference>
<evidence type="ECO:0000256" key="4">
    <source>
        <dbReference type="ARBA" id="ARBA00023315"/>
    </source>
</evidence>
<accession>C6PW52</accession>
<dbReference type="RefSeq" id="WP_007061904.1">
    <property type="nucleotide sequence ID" value="NZ_ACVI01000051.1"/>
</dbReference>
<evidence type="ECO:0000256" key="3">
    <source>
        <dbReference type="ARBA" id="ARBA00022679"/>
    </source>
</evidence>
<reference evidence="9 10" key="1">
    <citation type="submission" date="2009-06" db="EMBL/GenBank/DDBJ databases">
        <title>The draft genome of Clostridium carboxidivorans P7.</title>
        <authorList>
            <consortium name="US DOE Joint Genome Institute (JGI-PGF)"/>
            <person name="Lucas S."/>
            <person name="Copeland A."/>
            <person name="Lapidus A."/>
            <person name="Glavina del Rio T."/>
            <person name="Tice H."/>
            <person name="Bruce D."/>
            <person name="Goodwin L."/>
            <person name="Pitluck S."/>
            <person name="Larimer F."/>
            <person name="Land M.L."/>
            <person name="Hauser L."/>
            <person name="Hemme C.L."/>
        </authorList>
    </citation>
    <scope>NUCLEOTIDE SEQUENCE [LARGE SCALE GENOMIC DNA]</scope>
    <source>
        <strain evidence="9 10">P7</strain>
    </source>
</reference>
<feature type="domain" description="Thiolase C-terminal" evidence="8">
    <location>
        <begin position="268"/>
        <end position="384"/>
    </location>
</feature>
<dbReference type="GO" id="GO:0003985">
    <property type="term" value="F:acetyl-CoA C-acetyltransferase activity"/>
    <property type="evidence" value="ECO:0007669"/>
    <property type="project" value="UniProtKB-EC"/>
</dbReference>
<evidence type="ECO:0000313" key="9">
    <source>
        <dbReference type="EMBL" id="EET86531.1"/>
    </source>
</evidence>
<sequence>MKKKVYIIGGLRTPIGKTNGCLKDFLPEKLAAFIIKSLIHKYKLQRDSIEEIILGNAIGPGGNIARLSLLEADLPFNTVGTTIDFQCGSSLKAINLAGNLIRSGQRNIVLAGGVESTSLAPNKQYNPRDSRYKGKDVFFKRAQFSPCSIGDPDMIEGAENTAKYCNITRKAMDTWALQSHIRALEARNENKLEDIICSIQTDEKIIKDDENIRRNPSLKLMERTVPILGVHGTITAGNACSTNDGSALIIMASEEAVQKYNLHPEALWIDGESSGVDPNLFPLGAIAASKKLLKLYDFNIDDMDFIEINEAFAVKVLAFLKYFNYPEHRVNIFGGALAYGHPYGASGGIIMIHLLEALKYNNKKRGMATLGVAGGLGESAIIERCD</sequence>
<dbReference type="Gene3D" id="3.40.47.10">
    <property type="match status" value="2"/>
</dbReference>
<name>C6PW52_9CLOT</name>
<evidence type="ECO:0000256" key="6">
    <source>
        <dbReference type="RuleBase" id="RU003557"/>
    </source>
</evidence>
<keyword evidence="10" id="KW-1185">Reference proteome</keyword>
<dbReference type="OrthoDB" id="9764892at2"/>
<feature type="domain" description="Thiolase N-terminal" evidence="7">
    <location>
        <begin position="5"/>
        <end position="255"/>
    </location>
</feature>
<protein>
    <recommendedName>
        <fullName evidence="2">acetyl-CoA C-acetyltransferase</fullName>
        <ecNumber evidence="2">2.3.1.9</ecNumber>
    </recommendedName>
    <alternativeName>
        <fullName evidence="5">Acetoacetyl-CoA thiolase</fullName>
    </alternativeName>
</protein>
<proteinExistence type="inferred from homology"/>
<dbReference type="InterPro" id="IPR002155">
    <property type="entry name" value="Thiolase"/>
</dbReference>
<dbReference type="CDD" id="cd00751">
    <property type="entry name" value="thiolase"/>
    <property type="match status" value="1"/>
</dbReference>
<dbReference type="NCBIfam" id="TIGR01930">
    <property type="entry name" value="AcCoA-C-Actrans"/>
    <property type="match status" value="1"/>
</dbReference>
<evidence type="ECO:0000256" key="1">
    <source>
        <dbReference type="ARBA" id="ARBA00010982"/>
    </source>
</evidence>
<dbReference type="Pfam" id="PF00108">
    <property type="entry name" value="Thiolase_N"/>
    <property type="match status" value="1"/>
</dbReference>
<dbReference type="InterPro" id="IPR016039">
    <property type="entry name" value="Thiolase-like"/>
</dbReference>
<dbReference type="PIRSF" id="PIRSF000429">
    <property type="entry name" value="Ac-CoA_Ac_transf"/>
    <property type="match status" value="1"/>
</dbReference>
<comment type="similarity">
    <text evidence="1 6">Belongs to the thiolase-like superfamily. Thiolase family.</text>
</comment>
<dbReference type="EC" id="2.3.1.9" evidence="2"/>
<dbReference type="EMBL" id="ACVI01000051">
    <property type="protein sequence ID" value="EET86531.1"/>
    <property type="molecule type" value="Genomic_DNA"/>
</dbReference>
<keyword evidence="4 6" id="KW-0012">Acyltransferase</keyword>
<dbReference type="Pfam" id="PF02803">
    <property type="entry name" value="Thiolase_C"/>
    <property type="match status" value="1"/>
</dbReference>
<evidence type="ECO:0000259" key="7">
    <source>
        <dbReference type="Pfam" id="PF00108"/>
    </source>
</evidence>
<dbReference type="Proteomes" id="UP000004198">
    <property type="component" value="Unassembled WGS sequence"/>
</dbReference>
<dbReference type="STRING" id="536227.Ccar_04220"/>
<dbReference type="KEGG" id="cck:Ccar_04220"/>
<dbReference type="PROSITE" id="PS00737">
    <property type="entry name" value="THIOLASE_2"/>
    <property type="match status" value="1"/>
</dbReference>
<dbReference type="AlphaFoldDB" id="C6PW52"/>
<evidence type="ECO:0000256" key="5">
    <source>
        <dbReference type="ARBA" id="ARBA00030755"/>
    </source>
</evidence>
<evidence type="ECO:0000256" key="2">
    <source>
        <dbReference type="ARBA" id="ARBA00012705"/>
    </source>
</evidence>
<organism evidence="9 10">
    <name type="scientific">Clostridium carboxidivorans P7</name>
    <dbReference type="NCBI Taxonomy" id="536227"/>
    <lineage>
        <taxon>Bacteria</taxon>
        <taxon>Bacillati</taxon>
        <taxon>Bacillota</taxon>
        <taxon>Clostridia</taxon>
        <taxon>Eubacteriales</taxon>
        <taxon>Clostridiaceae</taxon>
        <taxon>Clostridium</taxon>
    </lineage>
</organism>
<dbReference type="SUPFAM" id="SSF53901">
    <property type="entry name" value="Thiolase-like"/>
    <property type="match status" value="2"/>
</dbReference>
<dbReference type="PANTHER" id="PTHR18919">
    <property type="entry name" value="ACETYL-COA C-ACYLTRANSFERASE"/>
    <property type="match status" value="1"/>
</dbReference>
<dbReference type="InterPro" id="IPR020613">
    <property type="entry name" value="Thiolase_CS"/>
</dbReference>
<evidence type="ECO:0000313" key="10">
    <source>
        <dbReference type="Proteomes" id="UP000004198"/>
    </source>
</evidence>
<keyword evidence="3 6" id="KW-0808">Transferase</keyword>
<dbReference type="PANTHER" id="PTHR18919:SF107">
    <property type="entry name" value="ACETYL-COA ACETYLTRANSFERASE, CYTOSOLIC"/>
    <property type="match status" value="1"/>
</dbReference>
<dbReference type="PATRIC" id="fig|536227.13.peg.894"/>
<dbReference type="InterPro" id="IPR020617">
    <property type="entry name" value="Thiolase_C"/>
</dbReference>
<gene>
    <name evidence="9" type="ORF">CcarbDRAFT_3019</name>
</gene>
<comment type="caution">
    <text evidence="9">The sequence shown here is derived from an EMBL/GenBank/DDBJ whole genome shotgun (WGS) entry which is preliminary data.</text>
</comment>
<dbReference type="eggNOG" id="COG0183">
    <property type="taxonomic scope" value="Bacteria"/>
</dbReference>